<keyword evidence="9 15" id="KW-0496">Mitochondrion</keyword>
<dbReference type="PANTHER" id="PTHR12427">
    <property type="entry name" value="ATP SYNTHASE E CHAIN, MITOCHONDRIAL"/>
    <property type="match status" value="1"/>
</dbReference>
<comment type="subcellular location">
    <subcellularLocation>
        <location evidence="1 15">Mitochondrion inner membrane</location>
    </subcellularLocation>
</comment>
<evidence type="ECO:0000256" key="14">
    <source>
        <dbReference type="ARBA" id="ARBA00074682"/>
    </source>
</evidence>
<keyword evidence="8 15" id="KW-0406">Ion transport</keyword>
<evidence type="ECO:0000256" key="2">
    <source>
        <dbReference type="ARBA" id="ARBA00007333"/>
    </source>
</evidence>
<evidence type="ECO:0000256" key="9">
    <source>
        <dbReference type="ARBA" id="ARBA00023128"/>
    </source>
</evidence>
<dbReference type="GO" id="GO:0045259">
    <property type="term" value="C:proton-transporting ATP synthase complex"/>
    <property type="evidence" value="ECO:0007669"/>
    <property type="project" value="UniProtKB-UniRule"/>
</dbReference>
<sequence>MSDALAAPKNISPLIRAGRWAFLLAGIYYGHNKLQSLRIQDEPLRKAAIEKATREHHQQLLEKEANNKQGMIDLAKAAGVQVKN</sequence>
<evidence type="ECO:0000256" key="10">
    <source>
        <dbReference type="ARBA" id="ARBA00023136"/>
    </source>
</evidence>
<evidence type="ECO:0000313" key="16">
    <source>
        <dbReference type="EMBL" id="RMZ98914.1"/>
    </source>
</evidence>
<dbReference type="InterPro" id="IPR008386">
    <property type="entry name" value="ATP_synth_F0_esu_mt"/>
</dbReference>
<dbReference type="EMBL" id="REGN01010493">
    <property type="protein sequence ID" value="RMZ98914.1"/>
    <property type="molecule type" value="Genomic_DNA"/>
</dbReference>
<comment type="function">
    <text evidence="12 15">Subunit e, of the mitochondrial membrane ATP synthase complex (F(1)F(0) ATP synthase or Complex V) that produces ATP from ADP in the presence of a proton gradient across the membrane which is generated by electron transport complexes of the respiratory chain. ATP synthase complex consist of a soluble F(1) head domain - the catalytic core - and a membrane F(1) domain - the membrane proton channel. These two domains are linked by a central stalk rotating inside the F(1) region and a stationary peripheral stalk. During catalysis, ATP synthesis in the catalytic domain of F(1) is coupled via a rotary mechanism of the central stalk subunits to proton translocation. In vivo, can only synthesize ATP although its ATP hydrolase activity can be activated artificially in vitro. Part of the complex F(0) domain.</text>
</comment>
<keyword evidence="6 15" id="KW-0999">Mitochondrion inner membrane</keyword>
<accession>A0A3M7PJL5</accession>
<keyword evidence="5 15" id="KW-0375">Hydrogen ion transport</keyword>
<name>A0A3M7PJL5_BRAPC</name>
<dbReference type="PANTHER" id="PTHR12427:SF1">
    <property type="entry name" value="ATP SYNTHASE SUBUNIT E, MITOCHONDRIAL"/>
    <property type="match status" value="1"/>
</dbReference>
<evidence type="ECO:0000256" key="13">
    <source>
        <dbReference type="ARBA" id="ARBA00064647"/>
    </source>
</evidence>
<comment type="caution">
    <text evidence="16">The sequence shown here is derived from an EMBL/GenBank/DDBJ whole genome shotgun (WGS) entry which is preliminary data.</text>
</comment>
<dbReference type="AlphaFoldDB" id="A0A3M7PJL5"/>
<dbReference type="OrthoDB" id="9982108at2759"/>
<keyword evidence="10" id="KW-0472">Membrane</keyword>
<evidence type="ECO:0000256" key="1">
    <source>
        <dbReference type="ARBA" id="ARBA00004273"/>
    </source>
</evidence>
<organism evidence="16 17">
    <name type="scientific">Brachionus plicatilis</name>
    <name type="common">Marine rotifer</name>
    <name type="synonym">Brachionus muelleri</name>
    <dbReference type="NCBI Taxonomy" id="10195"/>
    <lineage>
        <taxon>Eukaryota</taxon>
        <taxon>Metazoa</taxon>
        <taxon>Spiralia</taxon>
        <taxon>Gnathifera</taxon>
        <taxon>Rotifera</taxon>
        <taxon>Eurotatoria</taxon>
        <taxon>Monogononta</taxon>
        <taxon>Pseudotrocha</taxon>
        <taxon>Ploima</taxon>
        <taxon>Brachionidae</taxon>
        <taxon>Brachionus</taxon>
    </lineage>
</organism>
<keyword evidence="7" id="KW-0007">Acetylation</keyword>
<evidence type="ECO:0000256" key="6">
    <source>
        <dbReference type="ARBA" id="ARBA00022792"/>
    </source>
</evidence>
<reference evidence="16 17" key="1">
    <citation type="journal article" date="2018" name="Sci. Rep.">
        <title>Genomic signatures of local adaptation to the degree of environmental predictability in rotifers.</title>
        <authorList>
            <person name="Franch-Gras L."/>
            <person name="Hahn C."/>
            <person name="Garcia-Roger E.M."/>
            <person name="Carmona M.J."/>
            <person name="Serra M."/>
            <person name="Gomez A."/>
        </authorList>
    </citation>
    <scope>NUCLEOTIDE SEQUENCE [LARGE SCALE GENOMIC DNA]</scope>
    <source>
        <strain evidence="16">HYR1</strain>
    </source>
</reference>
<evidence type="ECO:0000256" key="3">
    <source>
        <dbReference type="ARBA" id="ARBA00022448"/>
    </source>
</evidence>
<evidence type="ECO:0000313" key="17">
    <source>
        <dbReference type="Proteomes" id="UP000276133"/>
    </source>
</evidence>
<dbReference type="Proteomes" id="UP000276133">
    <property type="component" value="Unassembled WGS sequence"/>
</dbReference>
<keyword evidence="3 15" id="KW-0813">Transport</keyword>
<evidence type="ECO:0000256" key="11">
    <source>
        <dbReference type="ARBA" id="ARBA00023310"/>
    </source>
</evidence>
<evidence type="ECO:0000256" key="12">
    <source>
        <dbReference type="ARBA" id="ARBA00057306"/>
    </source>
</evidence>
<gene>
    <name evidence="16" type="ORF">BpHYR1_013481</name>
</gene>
<keyword evidence="4 15" id="KW-0138">CF(0)</keyword>
<comment type="similarity">
    <text evidence="2 15">Belongs to the ATPase e subunit family.</text>
</comment>
<evidence type="ECO:0000256" key="8">
    <source>
        <dbReference type="ARBA" id="ARBA00023065"/>
    </source>
</evidence>
<comment type="subunit">
    <text evidence="13">Component of the ATP synthase complex composed at least of ATP5F1A/subunit alpha, ATP5F1B/subunit beta, ATP5MC1/subunit c (homooctomer), MT-ATP6/subunit a, MT-ATP8/subunit 8, ATP5ME/subunit e, ATP5MF/subunit f, ATP5MG/subunit g, ATP5MK/subunit k, ATP5MJ/subunit j, ATP5F1C/subunit gamma, ATP5F1D/subunit delta, ATP5F1E/subunit epsilon, ATP5PF/subunit F6, ATP5PB/subunit b, ATP5PD/subunit d, ATP5PO/subunit OSCP. ATP synthase complex consists of a soluble F(1) head domain (subunits alpha(3) and beta(3)) - the catalytic core - and a membrane F(0) domain - the membrane proton channel (subunits c, a, 8, e, f, g, k and j). These two domains are linked by a central stalk (subunits gamma, delta, and epsilon) rotating inside the F1 region and a stationary peripheral stalk (subunits F6, b, d, and OSCP).</text>
</comment>
<evidence type="ECO:0000256" key="7">
    <source>
        <dbReference type="ARBA" id="ARBA00022990"/>
    </source>
</evidence>
<keyword evidence="17" id="KW-1185">Reference proteome</keyword>
<dbReference type="GO" id="GO:0015078">
    <property type="term" value="F:proton transmembrane transporter activity"/>
    <property type="evidence" value="ECO:0007669"/>
    <property type="project" value="InterPro"/>
</dbReference>
<evidence type="ECO:0000256" key="15">
    <source>
        <dbReference type="RuleBase" id="RU367005"/>
    </source>
</evidence>
<evidence type="ECO:0000256" key="4">
    <source>
        <dbReference type="ARBA" id="ARBA00022547"/>
    </source>
</evidence>
<protein>
    <recommendedName>
        <fullName evidence="14 15">ATP synthase F(0) complex subunit e, mitochondrial</fullName>
    </recommendedName>
</protein>
<proteinExistence type="inferred from homology"/>
<evidence type="ECO:0000256" key="5">
    <source>
        <dbReference type="ARBA" id="ARBA00022781"/>
    </source>
</evidence>
<dbReference type="Pfam" id="PF05680">
    <property type="entry name" value="ATP-synt_E"/>
    <property type="match status" value="1"/>
</dbReference>
<comment type="subunit">
    <text evidence="15">F-type ATPases have 2 components, CF(1) - the catalytic core - and CF(0) - the membrane proton channel. CF(1) and CF(0) have multiple subunits.</text>
</comment>
<dbReference type="GO" id="GO:0015986">
    <property type="term" value="P:proton motive force-driven ATP synthesis"/>
    <property type="evidence" value="ECO:0007669"/>
    <property type="project" value="InterPro"/>
</dbReference>
<keyword evidence="11 15" id="KW-0066">ATP synthesis</keyword>
<dbReference type="GO" id="GO:0005743">
    <property type="term" value="C:mitochondrial inner membrane"/>
    <property type="evidence" value="ECO:0007669"/>
    <property type="project" value="UniProtKB-SubCell"/>
</dbReference>